<dbReference type="AlphaFoldDB" id="A0A0A2LWE6"/>
<comment type="caution">
    <text evidence="2">The sequence shown here is derived from an EMBL/GenBank/DDBJ whole genome shotgun (WGS) entry which is preliminary data.</text>
</comment>
<evidence type="ECO:0000313" key="3">
    <source>
        <dbReference type="Proteomes" id="UP000030129"/>
    </source>
</evidence>
<keyword evidence="1" id="KW-0732">Signal</keyword>
<dbReference type="RefSeq" id="WP_035129983.1">
    <property type="nucleotide sequence ID" value="NZ_JRLV01000001.1"/>
</dbReference>
<dbReference type="eggNOG" id="ENOG50308FJ">
    <property type="taxonomic scope" value="Bacteria"/>
</dbReference>
<evidence type="ECO:0008006" key="4">
    <source>
        <dbReference type="Google" id="ProtNLM"/>
    </source>
</evidence>
<proteinExistence type="predicted"/>
<organism evidence="2 3">
    <name type="scientific">Flavobacterium beibuense F44-8</name>
    <dbReference type="NCBI Taxonomy" id="1406840"/>
    <lineage>
        <taxon>Bacteria</taxon>
        <taxon>Pseudomonadati</taxon>
        <taxon>Bacteroidota</taxon>
        <taxon>Flavobacteriia</taxon>
        <taxon>Flavobacteriales</taxon>
        <taxon>Flavobacteriaceae</taxon>
        <taxon>Flavobacterium</taxon>
    </lineage>
</organism>
<keyword evidence="3" id="KW-1185">Reference proteome</keyword>
<dbReference type="PROSITE" id="PS51257">
    <property type="entry name" value="PROKAR_LIPOPROTEIN"/>
    <property type="match status" value="1"/>
</dbReference>
<gene>
    <name evidence="2" type="ORF">Q763_00785</name>
</gene>
<sequence length="223" mass="25750">MKPTLKVLLLISFVLLAACNNSSVKPIDEEEGFDYGRIRNEKYINTFFNLEMNVPKDWHPQNKEEIKELTNEGRKIVAAGDKNTEALIKATEISTASLLVVFKYDDKDDFTDYNSNFMLIAENVKNISTKITAEQYLNHAVMLIKKSSLTVTELDKEFEKRTINNIDFYQTTITIDVEGVPVYQTYLVTIENNFALSLVYSYLNEEQKNELEEKVINTIKHKK</sequence>
<evidence type="ECO:0000313" key="2">
    <source>
        <dbReference type="EMBL" id="KGO84314.1"/>
    </source>
</evidence>
<evidence type="ECO:0000256" key="1">
    <source>
        <dbReference type="SAM" id="SignalP"/>
    </source>
</evidence>
<accession>A0A0A2LWE6</accession>
<feature type="signal peptide" evidence="1">
    <location>
        <begin position="1"/>
        <end position="17"/>
    </location>
</feature>
<dbReference type="EMBL" id="JRLV01000001">
    <property type="protein sequence ID" value="KGO84314.1"/>
    <property type="molecule type" value="Genomic_DNA"/>
</dbReference>
<name>A0A0A2LWE6_9FLAO</name>
<dbReference type="Proteomes" id="UP000030129">
    <property type="component" value="Unassembled WGS sequence"/>
</dbReference>
<feature type="chain" id="PRO_5002002480" description="PsbP C-terminal domain-containing protein" evidence="1">
    <location>
        <begin position="18"/>
        <end position="223"/>
    </location>
</feature>
<reference evidence="2 3" key="1">
    <citation type="submission" date="2013-09" db="EMBL/GenBank/DDBJ databases">
        <authorList>
            <person name="Zeng Z."/>
            <person name="Chen C."/>
        </authorList>
    </citation>
    <scope>NUCLEOTIDE SEQUENCE [LARGE SCALE GENOMIC DNA]</scope>
    <source>
        <strain evidence="2 3">F44-8</strain>
    </source>
</reference>
<protein>
    <recommendedName>
        <fullName evidence="4">PsbP C-terminal domain-containing protein</fullName>
    </recommendedName>
</protein>